<dbReference type="GO" id="GO:0008608">
    <property type="term" value="P:attachment of spindle microtubules to kinetochore"/>
    <property type="evidence" value="ECO:0007669"/>
    <property type="project" value="InterPro"/>
</dbReference>
<reference evidence="4" key="1">
    <citation type="submission" date="2025-08" db="UniProtKB">
        <authorList>
            <consortium name="Ensembl"/>
        </authorList>
    </citation>
    <scope>IDENTIFICATION</scope>
</reference>
<dbReference type="InterPro" id="IPR040850">
    <property type="entry name" value="Knl1_RWD_C"/>
</dbReference>
<dbReference type="Pfam" id="PF19221">
    <property type="entry name" value="MELT"/>
    <property type="match status" value="13"/>
</dbReference>
<evidence type="ECO:0000256" key="1">
    <source>
        <dbReference type="SAM" id="Coils"/>
    </source>
</evidence>
<evidence type="ECO:0000256" key="2">
    <source>
        <dbReference type="SAM" id="MobiDB-lite"/>
    </source>
</evidence>
<dbReference type="InterPro" id="IPR043651">
    <property type="entry name" value="KNL1_MELT_rpt"/>
</dbReference>
<accession>A0A3Q3KMZ6</accession>
<feature type="compositionally biased region" description="Basic and acidic residues" evidence="2">
    <location>
        <begin position="1"/>
        <end position="13"/>
    </location>
</feature>
<feature type="coiled-coil region" evidence="1">
    <location>
        <begin position="1638"/>
        <end position="1721"/>
    </location>
</feature>
<feature type="compositionally biased region" description="Basic and acidic residues" evidence="2">
    <location>
        <begin position="1150"/>
        <end position="1159"/>
    </location>
</feature>
<dbReference type="STRING" id="205130.ENSMAMP00000002363"/>
<dbReference type="GeneID" id="113137268"/>
<evidence type="ECO:0000259" key="3">
    <source>
        <dbReference type="Pfam" id="PF18210"/>
    </source>
</evidence>
<dbReference type="PANTHER" id="PTHR16520">
    <property type="entry name" value="KINETOCHORE SCAFFOLD 1"/>
    <property type="match status" value="1"/>
</dbReference>
<dbReference type="GO" id="GO:0051301">
    <property type="term" value="P:cell division"/>
    <property type="evidence" value="ECO:0007669"/>
    <property type="project" value="InterPro"/>
</dbReference>
<dbReference type="GO" id="GO:0005634">
    <property type="term" value="C:nucleus"/>
    <property type="evidence" value="ECO:0007669"/>
    <property type="project" value="TreeGrafter"/>
</dbReference>
<dbReference type="InParanoid" id="A0A3Q3KMZ6"/>
<dbReference type="CDD" id="cd21853">
    <property type="entry name" value="KNL1_NTD"/>
    <property type="match status" value="1"/>
</dbReference>
<evidence type="ECO:0000313" key="4">
    <source>
        <dbReference type="Ensembl" id="ENSMAMP00000002363.1"/>
    </source>
</evidence>
<evidence type="ECO:0000313" key="5">
    <source>
        <dbReference type="Proteomes" id="UP000261640"/>
    </source>
</evidence>
<dbReference type="OrthoDB" id="6132334at2759"/>
<sequence length="1933" mass="215383">MEPQEPAKDDESSGLRQRRISSILKAPRKSARFPDPDQQENAVECPKPVEKRNSRRVSFALANNVLLFSSDAKNASPVRNPLQELITTTSTTQSSTRVHVGATESAIQQIMGMETLLSAPLHASERNKVNFITGENFGEKTVIFSAEDEFMDMTHSHSVNIGVSDVENRVAEGVCQQMPDVTTLKNPFLHASHPRHKVNFDLKDECREKTMFTADDKFMDMIPSHTVNIASGPMPSQPVLIDSLDPEFEKFLSRLSKPSGSSGNLVMTKTVPPPIAASSREAINADSSLSQPKIASSHVDKENHLLNTNRSFGQLFTGSTVCPEDDVSMEMTQAYSGLTGSDDPFQFLLPTQEVYPRNENLKKEGVTLEKKNSEPLMSSNHKGTETLVKPSLPVKVQRHQTKFDTEDDYRDKTVRLYADDASMDFTQTHTANTATELKWQSHQNFDFVATCGDKTVRLTANDASMNMTQCLTVNIDQNLIADSVLPLKKQEGEKCHPPRMISSSAHDLGTEDEVSMDMTEAHTGHIFERTATDNPLTFLPTQDMYLQGGNLEKAKMASRQQSNEGLGSSTCKGLETTLKTSFKAKMLKQQVTFDSEDHCPEKTVRFSAEDACMELTRGHTVNIATAFEPQLHQNLEFASIYGEKTVKFTANDATMDVTKSHTVNIATAFEPESHQNLDFLSTCGETTVRFSAEDACMEVTRDDTVNISTAFEPESHRNLEFASTCGEKTVKFTGSDATMDVTKSHTVNIATAFEPKSQQNLESLSTYGDKTVRLSAEDACMEVTRGVTVNISTAFEPESHRNLEFASTCGEKTVKFTASDATMDVTKSHTVNIATAFEPESHQNLDFLSTCGEKTVRFSAEDACMEVTRGDTVNIATHLKPESHQNLEFLSTCGEKTVRITGSDATMDVTKSHTVNIATAFEPQSHQNMDLLPTCGDKTVKFTANEASMDMSKNLAVNIKSSLLPDAVAPQQHSKIISTSRNMDLPVSVKKIERGLRRNRFSSAQSLDPGFKNSLFRTSGPWANPVITKAVAPAASSPQDDVDTNGCSDQLKMQKPHVKTDNEAPDFDPCSNPLNKTEAHCIKDDISMNLVKAQTGHVLGQACTDERPPCLSPRQDLYTKSMHNDTLGSSNPDGVEITTGPDCFDSNEAQSKKELEQKHQSSPLLQKMQDGVDKDADVLSSQMSRRKSLADLQTKLRRFSHIVNSAPDTVHSCTMPLPQLDRGLDKNSKSKIKSLPVVEPELKTGLVNVEDNTQGQCLTEGEQASTTASTPFNLKTKQLMSRLSMGGFKPKLPQRTKPDDPSKANQVKEHKRTTCKVTTQLNNFDNDVSDIYDEELGSYEDVTETLDTVSPKKICEKVSDSMDFDMDESLENVFFDEDFISDVHGQKRCLPEDEHNVKDEKRMKPSTEMTNNTVEIDLKSCVVECDGTIATAPSMTPQVTDCSSSIHTAGTRGEAAGCMTTQITDYSSSKQSLFESQLEDCGNDVQKKLDDGTITVSEFFKLFNIDFVIHNSRHSVLPGRLLSDTDRTPMDLLRDRHINHPKQMVYATDVRNLTEKVEGLKVRMCDLDKPLKNVNRPLWEEMRSASEKELVLFGAELKERNNFFRKMSKILSHKIKEDLYSTLVQANVEEQQKLRGTIERADEMVKSLDDCIHELETELASLSEKGFEGKPSLKSRQEELEKVTEALADSERQISELEMEKQQNSKKLNRLKAETRNLESHITMLHMMSEYKFGEKKDNGTTYTFLYDTLHLQLVYENSKGNDAGNGSEQKISHITFQFQLDDKRSKPHAGLVHKLLSKYTEEESDWVGKYSTGRHVPKLLHDVGLVVSRCRLLGEELRLLKMWGGLRLNILDLSCLDTQVHIVFSSLKAFSKFEVVFSVSLLNQLYVIQVQSFKNRIGNTTMEQIEKIVASFNPGKNLLTKIITKINGNLLC</sequence>
<dbReference type="CTD" id="57082"/>
<dbReference type="Proteomes" id="UP000261640">
    <property type="component" value="Unplaced"/>
</dbReference>
<dbReference type="CDD" id="cd22817">
    <property type="entry name" value="DRWD-N_Knl1"/>
    <property type="match status" value="1"/>
</dbReference>
<feature type="domain" description="Knl1 C-terminal RWD" evidence="3">
    <location>
        <begin position="1683"/>
        <end position="1835"/>
    </location>
</feature>
<dbReference type="PANTHER" id="PTHR16520:SF3">
    <property type="entry name" value="KINETOCHORE SCAFFOLD 1"/>
    <property type="match status" value="1"/>
</dbReference>
<dbReference type="Pfam" id="PF18210">
    <property type="entry name" value="Knl1_RWD_C"/>
    <property type="match status" value="1"/>
</dbReference>
<keyword evidence="5" id="KW-1185">Reference proteome</keyword>
<name>A0A3Q3KMZ6_9TELE</name>
<proteinExistence type="predicted"/>
<feature type="region of interest" description="Disordered" evidence="2">
    <location>
        <begin position="1"/>
        <end position="51"/>
    </location>
</feature>
<dbReference type="GO" id="GO:0034501">
    <property type="term" value="P:protein localization to kinetochore"/>
    <property type="evidence" value="ECO:0007669"/>
    <property type="project" value="InterPro"/>
</dbReference>
<organism evidence="4 5">
    <name type="scientific">Mastacembelus armatus</name>
    <name type="common">zig-zag eel</name>
    <dbReference type="NCBI Taxonomy" id="205130"/>
    <lineage>
        <taxon>Eukaryota</taxon>
        <taxon>Metazoa</taxon>
        <taxon>Chordata</taxon>
        <taxon>Craniata</taxon>
        <taxon>Vertebrata</taxon>
        <taxon>Euteleostomi</taxon>
        <taxon>Actinopterygii</taxon>
        <taxon>Neopterygii</taxon>
        <taxon>Teleostei</taxon>
        <taxon>Neoteleostei</taxon>
        <taxon>Acanthomorphata</taxon>
        <taxon>Anabantaria</taxon>
        <taxon>Synbranchiformes</taxon>
        <taxon>Mastacembelidae</taxon>
        <taxon>Mastacembelus</taxon>
    </lineage>
</organism>
<keyword evidence="1" id="KW-0175">Coiled coil</keyword>
<feature type="region of interest" description="Disordered" evidence="2">
    <location>
        <begin position="1288"/>
        <end position="1313"/>
    </location>
</feature>
<protein>
    <submittedName>
        <fullName evidence="4">Kinetochore scaffold 1</fullName>
    </submittedName>
</protein>
<reference evidence="4" key="2">
    <citation type="submission" date="2025-09" db="UniProtKB">
        <authorList>
            <consortium name="Ensembl"/>
        </authorList>
    </citation>
    <scope>IDENTIFICATION</scope>
</reference>
<dbReference type="RefSeq" id="XP_026174572.1">
    <property type="nucleotide sequence ID" value="XM_026318787.1"/>
</dbReference>
<dbReference type="InterPro" id="IPR037388">
    <property type="entry name" value="Blinkin"/>
</dbReference>
<feature type="compositionally biased region" description="Basic and acidic residues" evidence="2">
    <location>
        <begin position="1296"/>
        <end position="1308"/>
    </location>
</feature>
<dbReference type="GeneTree" id="ENSGT00410000025918"/>
<feature type="region of interest" description="Disordered" evidence="2">
    <location>
        <begin position="1124"/>
        <end position="1181"/>
    </location>
</feature>
<dbReference type="Ensembl" id="ENSMAMT00000002411.2">
    <property type="protein sequence ID" value="ENSMAMP00000002363.1"/>
    <property type="gene ID" value="ENSMAMG00000001645.2"/>
</dbReference>